<organism evidence="1 2">
    <name type="scientific">Taklimakanibacter albus</name>
    <dbReference type="NCBI Taxonomy" id="2800327"/>
    <lineage>
        <taxon>Bacteria</taxon>
        <taxon>Pseudomonadati</taxon>
        <taxon>Pseudomonadota</taxon>
        <taxon>Alphaproteobacteria</taxon>
        <taxon>Hyphomicrobiales</taxon>
        <taxon>Aestuariivirgaceae</taxon>
        <taxon>Taklimakanibacter</taxon>
    </lineage>
</organism>
<name>A0ACC5RCI9_9HYPH</name>
<evidence type="ECO:0000313" key="2">
    <source>
        <dbReference type="Proteomes" id="UP000616151"/>
    </source>
</evidence>
<dbReference type="EMBL" id="JAENHL010000008">
    <property type="protein sequence ID" value="MBK1870421.1"/>
    <property type="molecule type" value="Genomic_DNA"/>
</dbReference>
<proteinExistence type="predicted"/>
<reference evidence="1" key="1">
    <citation type="submission" date="2021-01" db="EMBL/GenBank/DDBJ databases">
        <authorList>
            <person name="Sun Q."/>
        </authorList>
    </citation>
    <scope>NUCLEOTIDE SEQUENCE</scope>
    <source>
        <strain evidence="1">YIM B02566</strain>
    </source>
</reference>
<evidence type="ECO:0000313" key="1">
    <source>
        <dbReference type="EMBL" id="MBK1870421.1"/>
    </source>
</evidence>
<comment type="caution">
    <text evidence="1">The sequence shown here is derived from an EMBL/GenBank/DDBJ whole genome shotgun (WGS) entry which is preliminary data.</text>
</comment>
<sequence length="354" mass="37529">MTGLLLFNSTAGRWQVQLTETLVCIAPGTLRLEKRPVRRDVPGHVLVRPRRIGVCGTDYHIYEGKHPFLQYPRVMGHELAVEVVEAPAECAVTPGEICVVNPYLSCGRCIACHAGKPNCCVSISVLGVHQDGGMAGLLSIPAGNLIQADGLSPDECAAVEFLAIGAHAVRRGTVAGRDNVLVVGAGPIGLGVALFARLAGAGVTVYDRDSERVAVAQAIAGASPLISEADVSQAVRAHTNGDGFDVVFDATGNEKAMQQGFDFVAHGGRYVLVSVVTGQITFMDPVFHRKEMTLLGSRNATSEDFGRVIAAIRDRTVPVARLVTHRTDLAGAVRNIPIWATEKSGLIKALIEID</sequence>
<dbReference type="Proteomes" id="UP000616151">
    <property type="component" value="Unassembled WGS sequence"/>
</dbReference>
<gene>
    <name evidence="1" type="ORF">JHL16_28915</name>
</gene>
<protein>
    <submittedName>
        <fullName evidence="1">Zinc-binding alcohol dehydrogenase family protein</fullName>
    </submittedName>
</protein>
<keyword evidence="2" id="KW-1185">Reference proteome</keyword>
<accession>A0ACC5RCI9</accession>